<accession>A0AAV7FBS3</accession>
<reference evidence="4 5" key="1">
    <citation type="submission" date="2021-07" db="EMBL/GenBank/DDBJ databases">
        <title>The Aristolochia fimbriata genome: insights into angiosperm evolution, floral development and chemical biosynthesis.</title>
        <authorList>
            <person name="Jiao Y."/>
        </authorList>
    </citation>
    <scope>NUCLEOTIDE SEQUENCE [LARGE SCALE GENOMIC DNA]</scope>
    <source>
        <strain evidence="4">IBCAS-2021</strain>
        <tissue evidence="4">Leaf</tissue>
    </source>
</reference>
<protein>
    <recommendedName>
        <fullName evidence="6">Retrotransposon gag domain-containing protein</fullName>
    </recommendedName>
</protein>
<keyword evidence="5" id="KW-1185">Reference proteome</keyword>
<proteinExistence type="predicted"/>
<dbReference type="Gene3D" id="2.40.70.10">
    <property type="entry name" value="Acid Proteases"/>
    <property type="match status" value="1"/>
</dbReference>
<dbReference type="Pfam" id="PF03732">
    <property type="entry name" value="Retrotrans_gag"/>
    <property type="match status" value="1"/>
</dbReference>
<dbReference type="InterPro" id="IPR005162">
    <property type="entry name" value="Retrotrans_gag_dom"/>
</dbReference>
<feature type="domain" description="Retrotransposon gag" evidence="3">
    <location>
        <begin position="199"/>
        <end position="292"/>
    </location>
</feature>
<dbReference type="Gene3D" id="3.30.70.270">
    <property type="match status" value="1"/>
</dbReference>
<dbReference type="SUPFAM" id="SSF56672">
    <property type="entry name" value="DNA/RNA polymerases"/>
    <property type="match status" value="1"/>
</dbReference>
<dbReference type="InterPro" id="IPR021109">
    <property type="entry name" value="Peptidase_aspartic_dom_sf"/>
</dbReference>
<dbReference type="InterPro" id="IPR000477">
    <property type="entry name" value="RT_dom"/>
</dbReference>
<evidence type="ECO:0000313" key="5">
    <source>
        <dbReference type="Proteomes" id="UP000825729"/>
    </source>
</evidence>
<feature type="domain" description="Reverse transcriptase" evidence="2">
    <location>
        <begin position="2"/>
        <end position="63"/>
    </location>
</feature>
<dbReference type="PANTHER" id="PTHR33067:SF35">
    <property type="entry name" value="ASPARTIC PEPTIDASE DDI1-TYPE DOMAIN-CONTAINING PROTEIN"/>
    <property type="match status" value="1"/>
</dbReference>
<organism evidence="4 5">
    <name type="scientific">Aristolochia fimbriata</name>
    <name type="common">White veined hardy Dutchman's pipe vine</name>
    <dbReference type="NCBI Taxonomy" id="158543"/>
    <lineage>
        <taxon>Eukaryota</taxon>
        <taxon>Viridiplantae</taxon>
        <taxon>Streptophyta</taxon>
        <taxon>Embryophyta</taxon>
        <taxon>Tracheophyta</taxon>
        <taxon>Spermatophyta</taxon>
        <taxon>Magnoliopsida</taxon>
        <taxon>Magnoliidae</taxon>
        <taxon>Piperales</taxon>
        <taxon>Aristolochiaceae</taxon>
        <taxon>Aristolochia</taxon>
    </lineage>
</organism>
<feature type="region of interest" description="Disordered" evidence="1">
    <location>
        <begin position="90"/>
        <end position="135"/>
    </location>
</feature>
<sequence length="579" mass="66115">MDLKDEELTAFHTPKGVFYYKVIPFGHKNAGATYQRAMQHIFYDFLHKRVEFYIDDLVVKSKEWRFMTRSQVEPSQEIDPEPERTLRQKLKENQNQNSPKDQEDMENAEGTHEEQAPSPRRTMKDYVTQSPNTHKTSIITPTIQANNFDIKPQIIAMLQNHYQFSGLANEDPNEHLEIFLDLCATFKYNGVSDDAIRLRLFKFTLVGRAKTWLNTLPATSIVTWEDLQKKFLGKYFPPAKTIKLRNKNSQFMQEPEEHLSEAWERFSGLLKRCPNHKIEFWSQIEIFYNGLNINTRSMIDAASGGSISKKTPEEVHELIEEMTANMYQYPLERSSKKAAGIYKLDSSTTMQAQLEALQKQFANFQQQSNPVVASICGICGGGHADYECQGASVNLMPLSLCRYLKLGEPQEIGITLQFADRSTKIPEGIMEDVLVKIQDFIYPCDFVVLDMEVDKNLPIILGRPFLATAGAIIDVKQGNLTLRLNNDTTSFNIKEAMKQPAIPQDDFCLSIDVIDYCVAEIEEEERAEEAIKGGFTHSEEKEDEDPINLLKQKLISAPSLCHLIGTYLLNSCVMHVILL</sequence>
<evidence type="ECO:0008006" key="6">
    <source>
        <dbReference type="Google" id="ProtNLM"/>
    </source>
</evidence>
<dbReference type="Proteomes" id="UP000825729">
    <property type="component" value="Unassembled WGS sequence"/>
</dbReference>
<dbReference type="Gene3D" id="3.10.10.10">
    <property type="entry name" value="HIV Type 1 Reverse Transcriptase, subunit A, domain 1"/>
    <property type="match status" value="1"/>
</dbReference>
<evidence type="ECO:0000313" key="4">
    <source>
        <dbReference type="EMBL" id="KAG9458044.1"/>
    </source>
</evidence>
<comment type="caution">
    <text evidence="4">The sequence shown here is derived from an EMBL/GenBank/DDBJ whole genome shotgun (WGS) entry which is preliminary data.</text>
</comment>
<dbReference type="PANTHER" id="PTHR33067">
    <property type="entry name" value="RNA-DIRECTED DNA POLYMERASE-RELATED"/>
    <property type="match status" value="1"/>
</dbReference>
<gene>
    <name evidence="4" type="ORF">H6P81_002552</name>
</gene>
<dbReference type="InterPro" id="IPR043128">
    <property type="entry name" value="Rev_trsase/Diguanyl_cyclase"/>
</dbReference>
<evidence type="ECO:0000259" key="2">
    <source>
        <dbReference type="Pfam" id="PF00078"/>
    </source>
</evidence>
<dbReference type="AlphaFoldDB" id="A0AAV7FBS3"/>
<evidence type="ECO:0000259" key="3">
    <source>
        <dbReference type="Pfam" id="PF03732"/>
    </source>
</evidence>
<name>A0AAV7FBS3_ARIFI</name>
<evidence type="ECO:0000256" key="1">
    <source>
        <dbReference type="SAM" id="MobiDB-lite"/>
    </source>
</evidence>
<dbReference type="EMBL" id="JAINDJ010000002">
    <property type="protein sequence ID" value="KAG9458044.1"/>
    <property type="molecule type" value="Genomic_DNA"/>
</dbReference>
<dbReference type="InterPro" id="IPR043502">
    <property type="entry name" value="DNA/RNA_pol_sf"/>
</dbReference>
<dbReference type="CDD" id="cd00303">
    <property type="entry name" value="retropepsin_like"/>
    <property type="match status" value="1"/>
</dbReference>
<dbReference type="Pfam" id="PF00078">
    <property type="entry name" value="RVT_1"/>
    <property type="match status" value="1"/>
</dbReference>